<sequence>MLWGISGGGSGTGGGEVSWLETVYSVRDIEPIWWRRTGDGVPARSGELGFTMRSPTFRYMKRRQILCEAIA</sequence>
<proteinExistence type="predicted"/>
<name>A0A0D9X668_9ORYZ</name>
<evidence type="ECO:0000313" key="2">
    <source>
        <dbReference type="Proteomes" id="UP000032180"/>
    </source>
</evidence>
<organism evidence="1 2">
    <name type="scientific">Leersia perrieri</name>
    <dbReference type="NCBI Taxonomy" id="77586"/>
    <lineage>
        <taxon>Eukaryota</taxon>
        <taxon>Viridiplantae</taxon>
        <taxon>Streptophyta</taxon>
        <taxon>Embryophyta</taxon>
        <taxon>Tracheophyta</taxon>
        <taxon>Spermatophyta</taxon>
        <taxon>Magnoliopsida</taxon>
        <taxon>Liliopsida</taxon>
        <taxon>Poales</taxon>
        <taxon>Poaceae</taxon>
        <taxon>BOP clade</taxon>
        <taxon>Oryzoideae</taxon>
        <taxon>Oryzeae</taxon>
        <taxon>Oryzinae</taxon>
        <taxon>Leersia</taxon>
    </lineage>
</organism>
<dbReference type="HOGENOM" id="CLU_2743680_0_0_1"/>
<keyword evidence="2" id="KW-1185">Reference proteome</keyword>
<dbReference type="Proteomes" id="UP000032180">
    <property type="component" value="Chromosome 8"/>
</dbReference>
<protein>
    <submittedName>
        <fullName evidence="1">Uncharacterized protein</fullName>
    </submittedName>
</protein>
<accession>A0A0D9X668</accession>
<dbReference type="Gramene" id="LPERR08G07710.1">
    <property type="protein sequence ID" value="LPERR08G07710.1"/>
    <property type="gene ID" value="LPERR08G07710"/>
</dbReference>
<dbReference type="EnsemblPlants" id="LPERR08G07710.1">
    <property type="protein sequence ID" value="LPERR08G07710.1"/>
    <property type="gene ID" value="LPERR08G07710"/>
</dbReference>
<dbReference type="AlphaFoldDB" id="A0A0D9X668"/>
<evidence type="ECO:0000313" key="1">
    <source>
        <dbReference type="EnsemblPlants" id="LPERR08G07710.1"/>
    </source>
</evidence>
<reference evidence="1" key="3">
    <citation type="submission" date="2015-04" db="UniProtKB">
        <authorList>
            <consortium name="EnsemblPlants"/>
        </authorList>
    </citation>
    <scope>IDENTIFICATION</scope>
</reference>
<reference evidence="2" key="2">
    <citation type="submission" date="2013-12" db="EMBL/GenBank/DDBJ databases">
        <authorList>
            <person name="Yu Y."/>
            <person name="Lee S."/>
            <person name="de Baynast K."/>
            <person name="Wissotski M."/>
            <person name="Liu L."/>
            <person name="Talag J."/>
            <person name="Goicoechea J."/>
            <person name="Angelova A."/>
            <person name="Jetty R."/>
            <person name="Kudrna D."/>
            <person name="Golser W."/>
            <person name="Rivera L."/>
            <person name="Zhang J."/>
            <person name="Wing R."/>
        </authorList>
    </citation>
    <scope>NUCLEOTIDE SEQUENCE</scope>
</reference>
<reference evidence="1 2" key="1">
    <citation type="submission" date="2012-08" db="EMBL/GenBank/DDBJ databases">
        <title>Oryza genome evolution.</title>
        <authorList>
            <person name="Wing R.A."/>
        </authorList>
    </citation>
    <scope>NUCLEOTIDE SEQUENCE</scope>
</reference>